<name>A0A9D4A1W8_9ROSI</name>
<protein>
    <submittedName>
        <fullName evidence="1">Uncharacterized protein</fullName>
    </submittedName>
</protein>
<evidence type="ECO:0000313" key="1">
    <source>
        <dbReference type="EMBL" id="KAH1083481.1"/>
    </source>
</evidence>
<keyword evidence="2" id="KW-1185">Reference proteome</keyword>
<dbReference type="AlphaFoldDB" id="A0A9D4A1W8"/>
<reference evidence="1 2" key="1">
    <citation type="journal article" date="2021" name="Plant Biotechnol. J.">
        <title>Multi-omics assisted identification of the key and species-specific regulatory components of drought-tolerant mechanisms in Gossypium stocksii.</title>
        <authorList>
            <person name="Yu D."/>
            <person name="Ke L."/>
            <person name="Zhang D."/>
            <person name="Wu Y."/>
            <person name="Sun Y."/>
            <person name="Mei J."/>
            <person name="Sun J."/>
            <person name="Sun Y."/>
        </authorList>
    </citation>
    <scope>NUCLEOTIDE SEQUENCE [LARGE SCALE GENOMIC DNA]</scope>
    <source>
        <strain evidence="2">cv. E1</strain>
        <tissue evidence="1">Leaf</tissue>
    </source>
</reference>
<evidence type="ECO:0000313" key="2">
    <source>
        <dbReference type="Proteomes" id="UP000828251"/>
    </source>
</evidence>
<dbReference type="EMBL" id="JAIQCV010000007">
    <property type="protein sequence ID" value="KAH1083481.1"/>
    <property type="molecule type" value="Genomic_DNA"/>
</dbReference>
<comment type="caution">
    <text evidence="1">The sequence shown here is derived from an EMBL/GenBank/DDBJ whole genome shotgun (WGS) entry which is preliminary data.</text>
</comment>
<dbReference type="Proteomes" id="UP000828251">
    <property type="component" value="Unassembled WGS sequence"/>
</dbReference>
<sequence length="154" mass="17638">MGYSHYPKIPTKIQVDETGKLTKVGAVEATLNWQTENAVAQNKVLKKIDFKVTQLDSRMASAESKLDKNTKMVKELIILLQKRLKEVASEAAAPGQDFFSHIAQRDKEIEGPDKKFERNMKDSYTRNESSRFRCRIILISFKQTSKSSNGRNYH</sequence>
<gene>
    <name evidence="1" type="ORF">J1N35_023242</name>
</gene>
<organism evidence="1 2">
    <name type="scientific">Gossypium stocksii</name>
    <dbReference type="NCBI Taxonomy" id="47602"/>
    <lineage>
        <taxon>Eukaryota</taxon>
        <taxon>Viridiplantae</taxon>
        <taxon>Streptophyta</taxon>
        <taxon>Embryophyta</taxon>
        <taxon>Tracheophyta</taxon>
        <taxon>Spermatophyta</taxon>
        <taxon>Magnoliopsida</taxon>
        <taxon>eudicotyledons</taxon>
        <taxon>Gunneridae</taxon>
        <taxon>Pentapetalae</taxon>
        <taxon>rosids</taxon>
        <taxon>malvids</taxon>
        <taxon>Malvales</taxon>
        <taxon>Malvaceae</taxon>
        <taxon>Malvoideae</taxon>
        <taxon>Gossypium</taxon>
    </lineage>
</organism>
<proteinExistence type="predicted"/>
<dbReference type="OrthoDB" id="998565at2759"/>
<accession>A0A9D4A1W8</accession>